<accession>A0A8T9B024</accession>
<evidence type="ECO:0000256" key="1">
    <source>
        <dbReference type="SAM" id="MobiDB-lite"/>
    </source>
</evidence>
<feature type="compositionally biased region" description="Acidic residues" evidence="1">
    <location>
        <begin position="97"/>
        <end position="112"/>
    </location>
</feature>
<keyword evidence="3" id="KW-1185">Reference proteome</keyword>
<name>A0A8T9B024_9HELO</name>
<proteinExistence type="predicted"/>
<comment type="caution">
    <text evidence="2">The sequence shown here is derived from an EMBL/GenBank/DDBJ whole genome shotgun (WGS) entry which is preliminary data.</text>
</comment>
<dbReference type="OrthoDB" id="3563649at2759"/>
<feature type="region of interest" description="Disordered" evidence="1">
    <location>
        <begin position="74"/>
        <end position="153"/>
    </location>
</feature>
<protein>
    <submittedName>
        <fullName evidence="2">Uncharacterized protein</fullName>
    </submittedName>
</protein>
<evidence type="ECO:0000313" key="3">
    <source>
        <dbReference type="Proteomes" id="UP000469559"/>
    </source>
</evidence>
<organism evidence="2 3">
    <name type="scientific">Lachnellula arida</name>
    <dbReference type="NCBI Taxonomy" id="1316785"/>
    <lineage>
        <taxon>Eukaryota</taxon>
        <taxon>Fungi</taxon>
        <taxon>Dikarya</taxon>
        <taxon>Ascomycota</taxon>
        <taxon>Pezizomycotina</taxon>
        <taxon>Leotiomycetes</taxon>
        <taxon>Helotiales</taxon>
        <taxon>Lachnaceae</taxon>
        <taxon>Lachnellula</taxon>
    </lineage>
</organism>
<feature type="region of interest" description="Disordered" evidence="1">
    <location>
        <begin position="32"/>
        <end position="51"/>
    </location>
</feature>
<dbReference type="AlphaFoldDB" id="A0A8T9B024"/>
<evidence type="ECO:0000313" key="2">
    <source>
        <dbReference type="EMBL" id="TVY13330.1"/>
    </source>
</evidence>
<feature type="non-terminal residue" evidence="2">
    <location>
        <position position="1"/>
    </location>
</feature>
<gene>
    <name evidence="2" type="ORF">LARI1_G008576</name>
</gene>
<sequence length="176" mass="19318">PARDRAFTPKNIKAGFAASGLFPFNPDRVLRSMPAPPVEQPIPSADEKSSALSVLQEDRIQFLTTINNEAKVRRSTKSLVLEARGKRGRKRKSSTLEAEEDTAEENTAEEDTAGSARRGRKRKSAALDAPTLANKKARISNGPKSASTLMRPASRIQIADDEIVPEPWRAPVAKMW</sequence>
<dbReference type="Proteomes" id="UP000469559">
    <property type="component" value="Unassembled WGS sequence"/>
</dbReference>
<dbReference type="EMBL" id="QGMF01001011">
    <property type="protein sequence ID" value="TVY13330.1"/>
    <property type="molecule type" value="Genomic_DNA"/>
</dbReference>
<reference evidence="2 3" key="1">
    <citation type="submission" date="2018-05" db="EMBL/GenBank/DDBJ databases">
        <title>Whole genome sequencing for identification of molecular markers to develop diagnostic detection tools for the regulated plant pathogen Lachnellula willkommii.</title>
        <authorList>
            <person name="Giroux E."/>
            <person name="Bilodeau G."/>
        </authorList>
    </citation>
    <scope>NUCLEOTIDE SEQUENCE [LARGE SCALE GENOMIC DNA]</scope>
    <source>
        <strain evidence="2 3">CBS 203.66</strain>
    </source>
</reference>